<proteinExistence type="predicted"/>
<evidence type="ECO:0000313" key="4">
    <source>
        <dbReference type="Proteomes" id="UP000001219"/>
    </source>
</evidence>
<evidence type="ECO:0000313" key="3">
    <source>
        <dbReference type="EMBL" id="ACY23299.1"/>
    </source>
</evidence>
<keyword evidence="1 3" id="KW-0378">Hydrolase</keyword>
<evidence type="ECO:0000256" key="1">
    <source>
        <dbReference type="ARBA" id="ARBA00022801"/>
    </source>
</evidence>
<dbReference type="HOGENOM" id="CLU_068979_5_3_11"/>
<dbReference type="SUPFAM" id="SSF52499">
    <property type="entry name" value="Isochorismatase-like hydrolases"/>
    <property type="match status" value="1"/>
</dbReference>
<keyword evidence="4" id="KW-1185">Reference proteome</keyword>
<gene>
    <name evidence="3" type="ordered locus">Gbro_4138</name>
</gene>
<dbReference type="Gene3D" id="3.40.50.850">
    <property type="entry name" value="Isochorismatase-like"/>
    <property type="match status" value="1"/>
</dbReference>
<accession>D0L4S4</accession>
<dbReference type="RefSeq" id="WP_012835800.1">
    <property type="nucleotide sequence ID" value="NC_013441.1"/>
</dbReference>
<dbReference type="PANTHER" id="PTHR43540">
    <property type="entry name" value="PEROXYUREIDOACRYLATE/UREIDOACRYLATE AMIDOHYDROLASE-RELATED"/>
    <property type="match status" value="1"/>
</dbReference>
<dbReference type="AlphaFoldDB" id="D0L4S4"/>
<reference evidence="3 4" key="2">
    <citation type="journal article" date="2010" name="Stand. Genomic Sci.">
        <title>Complete genome sequence of Gordonia bronchialis type strain (3410).</title>
        <authorList>
            <person name="Ivanova N."/>
            <person name="Sikorski J."/>
            <person name="Jando M."/>
            <person name="Lapidus A."/>
            <person name="Nolan M."/>
            <person name="Lucas S."/>
            <person name="Del Rio T.G."/>
            <person name="Tice H."/>
            <person name="Copeland A."/>
            <person name="Cheng J.F."/>
            <person name="Chen F."/>
            <person name="Bruce D."/>
            <person name="Goodwin L."/>
            <person name="Pitluck S."/>
            <person name="Mavromatis K."/>
            <person name="Ovchinnikova G."/>
            <person name="Pati A."/>
            <person name="Chen A."/>
            <person name="Palaniappan K."/>
            <person name="Land M."/>
            <person name="Hauser L."/>
            <person name="Chang Y.J."/>
            <person name="Jeffries C.D."/>
            <person name="Chain P."/>
            <person name="Saunders E."/>
            <person name="Han C."/>
            <person name="Detter J.C."/>
            <person name="Brettin T."/>
            <person name="Rohde M."/>
            <person name="Goker M."/>
            <person name="Bristow J."/>
            <person name="Eisen J.A."/>
            <person name="Markowitz V."/>
            <person name="Hugenholtz P."/>
            <person name="Klenk H.P."/>
            <person name="Kyrpides N.C."/>
        </authorList>
    </citation>
    <scope>NUCLEOTIDE SEQUENCE [LARGE SCALE GENOMIC DNA]</scope>
    <source>
        <strain evidence="4">ATCC 25592 / DSM 43247 / BCRC 13721 / JCM 3198 / KCTC 3076 / NBRC 16047 / NCTC 10667</strain>
    </source>
</reference>
<feature type="domain" description="Isochorismatase-like" evidence="2">
    <location>
        <begin position="7"/>
        <end position="155"/>
    </location>
</feature>
<dbReference type="Pfam" id="PF00857">
    <property type="entry name" value="Isochorismatase"/>
    <property type="match status" value="1"/>
</dbReference>
<dbReference type="GO" id="GO:0016787">
    <property type="term" value="F:hydrolase activity"/>
    <property type="evidence" value="ECO:0007669"/>
    <property type="project" value="UniProtKB-KW"/>
</dbReference>
<dbReference type="Proteomes" id="UP000001219">
    <property type="component" value="Chromosome"/>
</dbReference>
<dbReference type="EMBL" id="CP001802">
    <property type="protein sequence ID" value="ACY23299.1"/>
    <property type="molecule type" value="Genomic_DNA"/>
</dbReference>
<name>D0L4S4_GORB4</name>
<protein>
    <submittedName>
        <fullName evidence="3">Isochorismatase hydrolase</fullName>
    </submittedName>
</protein>
<dbReference type="InterPro" id="IPR000868">
    <property type="entry name" value="Isochorismatase-like_dom"/>
</dbReference>
<dbReference type="eggNOG" id="COG1335">
    <property type="taxonomic scope" value="Bacteria"/>
</dbReference>
<dbReference type="OrthoDB" id="9794942at2"/>
<dbReference type="PANTHER" id="PTHR43540:SF6">
    <property type="entry name" value="ISOCHORISMATASE-LIKE DOMAIN-CONTAINING PROTEIN"/>
    <property type="match status" value="1"/>
</dbReference>
<dbReference type="STRING" id="526226.Gbro_4138"/>
<sequence length="211" mass="22279">MTTPRRALIVVDVQNEYFSGPLEIAYPPRDESLSNITRAIDAAEAAEMPILFAQHTYPAEAPVFAEGSTGWELHPEISARVTDRWHRVTKQFGTVFAGTDAAEWLAAQDVDTVTIVGFMTNNCDLATAAQAETLGLTAEVLSDATGAINLANSAGSVTAQQVHETLMVLFNSNFAAVAPTEEWIDAVKAGTALAKGNLVSSAVDGRAAADG</sequence>
<evidence type="ECO:0000259" key="2">
    <source>
        <dbReference type="Pfam" id="PF00857"/>
    </source>
</evidence>
<organism evidence="3 4">
    <name type="scientific">Gordonia bronchialis (strain ATCC 25592 / DSM 43247 / BCRC 13721 / JCM 3198 / KCTC 3076 / NBRC 16047 / NCTC 10667)</name>
    <name type="common">Rhodococcus bronchialis</name>
    <dbReference type="NCBI Taxonomy" id="526226"/>
    <lineage>
        <taxon>Bacteria</taxon>
        <taxon>Bacillati</taxon>
        <taxon>Actinomycetota</taxon>
        <taxon>Actinomycetes</taxon>
        <taxon>Mycobacteriales</taxon>
        <taxon>Gordoniaceae</taxon>
        <taxon>Gordonia</taxon>
    </lineage>
</organism>
<dbReference type="InterPro" id="IPR036380">
    <property type="entry name" value="Isochorismatase-like_sf"/>
</dbReference>
<dbReference type="InterPro" id="IPR050272">
    <property type="entry name" value="Isochorismatase-like_hydrls"/>
</dbReference>
<dbReference type="KEGG" id="gbr:Gbro_4138"/>
<reference evidence="4" key="1">
    <citation type="submission" date="2009-10" db="EMBL/GenBank/DDBJ databases">
        <title>The complete chromosome of Gordonia bronchialis DSM 43247.</title>
        <authorList>
            <consortium name="US DOE Joint Genome Institute (JGI-PGF)"/>
            <person name="Lucas S."/>
            <person name="Copeland A."/>
            <person name="Lapidus A."/>
            <person name="Glavina del Rio T."/>
            <person name="Dalin E."/>
            <person name="Tice H."/>
            <person name="Bruce D."/>
            <person name="Goodwin L."/>
            <person name="Pitluck S."/>
            <person name="Kyrpides N."/>
            <person name="Mavromatis K."/>
            <person name="Ivanova N."/>
            <person name="Ovchinnikova G."/>
            <person name="Saunders E."/>
            <person name="Brettin T."/>
            <person name="Detter J.C."/>
            <person name="Han C."/>
            <person name="Larimer F."/>
            <person name="Land M."/>
            <person name="Hauser L."/>
            <person name="Markowitz V."/>
            <person name="Cheng J.-F."/>
            <person name="Hugenholtz P."/>
            <person name="Woyke T."/>
            <person name="Wu D."/>
            <person name="Jando M."/>
            <person name="Schneider S."/>
            <person name="Goeker M."/>
            <person name="Klenk H.-P."/>
            <person name="Eisen J.A."/>
        </authorList>
    </citation>
    <scope>NUCLEOTIDE SEQUENCE [LARGE SCALE GENOMIC DNA]</scope>
    <source>
        <strain evidence="4">ATCC 25592 / DSM 43247 / BCRC 13721 / JCM 3198 / KCTC 3076 / NBRC 16047 / NCTC 10667</strain>
    </source>
</reference>